<dbReference type="AlphaFoldDB" id="A0A2W1CPH1"/>
<gene>
    <name evidence="1" type="ORF">PtrM4_144220</name>
</gene>
<dbReference type="Proteomes" id="UP000245464">
    <property type="component" value="Chromosome 9"/>
</dbReference>
<sequence length="99" mass="11593">MFVYKDHIPDAISMQKLVEVFSRNVDEWQALCILQAVTTDNELVKFIFENNALEISRREAITAEIARRGVIWNAELRFSLTLNFNWALHRNESHFLAVN</sequence>
<dbReference type="GeneID" id="6350366"/>
<dbReference type="KEGG" id="ptrr:6350366"/>
<evidence type="ECO:0000313" key="1">
    <source>
        <dbReference type="EMBL" id="KAF7566102.1"/>
    </source>
</evidence>
<name>A0A2W1CPH1_9PLEO</name>
<dbReference type="EMBL" id="NQIK02000009">
    <property type="protein sequence ID" value="KAF7566102.1"/>
    <property type="molecule type" value="Genomic_DNA"/>
</dbReference>
<dbReference type="RefSeq" id="XP_001942381.1">
    <property type="nucleotide sequence ID" value="XM_001942346.1"/>
</dbReference>
<evidence type="ECO:0000313" key="2">
    <source>
        <dbReference type="Proteomes" id="UP000245464"/>
    </source>
</evidence>
<organism evidence="1 2">
    <name type="scientific">Pyrenophora tritici-repentis</name>
    <dbReference type="NCBI Taxonomy" id="45151"/>
    <lineage>
        <taxon>Eukaryota</taxon>
        <taxon>Fungi</taxon>
        <taxon>Dikarya</taxon>
        <taxon>Ascomycota</taxon>
        <taxon>Pezizomycotina</taxon>
        <taxon>Dothideomycetes</taxon>
        <taxon>Pleosporomycetidae</taxon>
        <taxon>Pleosporales</taxon>
        <taxon>Pleosporineae</taxon>
        <taxon>Pleosporaceae</taxon>
        <taxon>Pyrenophora</taxon>
    </lineage>
</organism>
<comment type="caution">
    <text evidence="1">The sequence shown here is derived from an EMBL/GenBank/DDBJ whole genome shotgun (WGS) entry which is preliminary data.</text>
</comment>
<protein>
    <submittedName>
        <fullName evidence="1">Uncharacterized protein</fullName>
    </submittedName>
</protein>
<proteinExistence type="predicted"/>
<accession>A0A2W1CPH1</accession>
<reference evidence="1" key="1">
    <citation type="journal article" date="2018" name="BMC Genomics">
        <title>Comparative genomics of the wheat fungal pathogen Pyrenophora tritici-repentis reveals chromosomal variations and genome plasticity.</title>
        <authorList>
            <person name="Moolhuijzen P."/>
            <person name="See P.T."/>
            <person name="Hane J.K."/>
            <person name="Shi G."/>
            <person name="Liu Z."/>
            <person name="Oliver R.P."/>
            <person name="Moffat C.S."/>
        </authorList>
    </citation>
    <scope>NUCLEOTIDE SEQUENCE [LARGE SCALE GENOMIC DNA]</scope>
    <source>
        <strain evidence="1">M4</strain>
    </source>
</reference>